<evidence type="ECO:0000313" key="1">
    <source>
        <dbReference type="EMBL" id="SFQ65479.1"/>
    </source>
</evidence>
<dbReference type="Proteomes" id="UP000199137">
    <property type="component" value="Unassembled WGS sequence"/>
</dbReference>
<reference evidence="1 2" key="1">
    <citation type="submission" date="2016-10" db="EMBL/GenBank/DDBJ databases">
        <authorList>
            <person name="de Groot N.N."/>
        </authorList>
    </citation>
    <scope>NUCLEOTIDE SEQUENCE [LARGE SCALE GENOMIC DNA]</scope>
    <source>
        <strain evidence="1 2">DSM 44637</strain>
    </source>
</reference>
<organism evidence="1 2">
    <name type="scientific">Amycolatopsis rubida</name>
    <dbReference type="NCBI Taxonomy" id="112413"/>
    <lineage>
        <taxon>Bacteria</taxon>
        <taxon>Bacillati</taxon>
        <taxon>Actinomycetota</taxon>
        <taxon>Actinomycetes</taxon>
        <taxon>Pseudonocardiales</taxon>
        <taxon>Pseudonocardiaceae</taxon>
        <taxon>Amycolatopsis</taxon>
    </lineage>
</organism>
<accession>A0A1I6A9W8</accession>
<name>A0A1I6A9W8_9PSEU</name>
<gene>
    <name evidence="1" type="ORF">SAMN05421854_1181</name>
</gene>
<evidence type="ECO:0000313" key="2">
    <source>
        <dbReference type="Proteomes" id="UP000199137"/>
    </source>
</evidence>
<dbReference type="EMBL" id="FOWC01000018">
    <property type="protein sequence ID" value="SFQ65479.1"/>
    <property type="molecule type" value="Genomic_DNA"/>
</dbReference>
<dbReference type="AlphaFoldDB" id="A0A1I6A9W8"/>
<sequence>MRYFKLLVEHAATYKASRRESAAARGPTLNITWSVSRCQPARPWLLVGEAFGPADPVFLATKRRLHAFQPPENRGVT</sequence>
<proteinExistence type="predicted"/>
<protein>
    <submittedName>
        <fullName evidence="1">Uncharacterized protein</fullName>
    </submittedName>
</protein>